<dbReference type="OrthoDB" id="9806868at2"/>
<dbReference type="InterPro" id="IPR029068">
    <property type="entry name" value="Glyas_Bleomycin-R_OHBP_Dase"/>
</dbReference>
<keyword evidence="3" id="KW-1185">Reference proteome</keyword>
<comment type="caution">
    <text evidence="2">The sequence shown here is derived from an EMBL/GenBank/DDBJ whole genome shotgun (WGS) entry which is preliminary data.</text>
</comment>
<reference evidence="2 3" key="1">
    <citation type="submission" date="2018-04" db="EMBL/GenBank/DDBJ databases">
        <title>Novel actinobacteria from marine sediment.</title>
        <authorList>
            <person name="Ng Z.Y."/>
            <person name="Tan G.Y.A."/>
        </authorList>
    </citation>
    <scope>NUCLEOTIDE SEQUENCE [LARGE SCALE GENOMIC DNA]</scope>
    <source>
        <strain evidence="2 3">TPS81</strain>
    </source>
</reference>
<dbReference type="RefSeq" id="WP_114396477.1">
    <property type="nucleotide sequence ID" value="NZ_QEIM01000010.1"/>
</dbReference>
<dbReference type="Gene3D" id="3.30.720.110">
    <property type="match status" value="1"/>
</dbReference>
<gene>
    <name evidence="2" type="ORF">DEF24_12115</name>
</gene>
<dbReference type="PANTHER" id="PTHR34109">
    <property type="entry name" value="BNAUNNG04460D PROTEIN-RELATED"/>
    <property type="match status" value="1"/>
</dbReference>
<dbReference type="Proteomes" id="UP000253318">
    <property type="component" value="Unassembled WGS sequence"/>
</dbReference>
<dbReference type="Pfam" id="PF00903">
    <property type="entry name" value="Glyoxalase"/>
    <property type="match status" value="1"/>
</dbReference>
<dbReference type="PROSITE" id="PS51819">
    <property type="entry name" value="VOC"/>
    <property type="match status" value="1"/>
</dbReference>
<dbReference type="Gene3D" id="3.30.720.120">
    <property type="match status" value="1"/>
</dbReference>
<dbReference type="InterPro" id="IPR004360">
    <property type="entry name" value="Glyas_Fos-R_dOase_dom"/>
</dbReference>
<accession>A0A368T596</accession>
<organism evidence="2 3">
    <name type="scientific">Marinitenerispora sediminis</name>
    <dbReference type="NCBI Taxonomy" id="1931232"/>
    <lineage>
        <taxon>Bacteria</taxon>
        <taxon>Bacillati</taxon>
        <taxon>Actinomycetota</taxon>
        <taxon>Actinomycetes</taxon>
        <taxon>Streptosporangiales</taxon>
        <taxon>Nocardiopsidaceae</taxon>
        <taxon>Marinitenerispora</taxon>
    </lineage>
</organism>
<dbReference type="PANTHER" id="PTHR34109:SF1">
    <property type="entry name" value="VOC DOMAIN-CONTAINING PROTEIN"/>
    <property type="match status" value="1"/>
</dbReference>
<dbReference type="InterPro" id="IPR037523">
    <property type="entry name" value="VOC_core"/>
</dbReference>
<feature type="domain" description="VOC" evidence="1">
    <location>
        <begin position="6"/>
        <end position="127"/>
    </location>
</feature>
<evidence type="ECO:0000313" key="2">
    <source>
        <dbReference type="EMBL" id="RCV58809.1"/>
    </source>
</evidence>
<dbReference type="SUPFAM" id="SSF54593">
    <property type="entry name" value="Glyoxalase/Bleomycin resistance protein/Dihydroxybiphenyl dioxygenase"/>
    <property type="match status" value="1"/>
</dbReference>
<dbReference type="EMBL" id="QEIN01000081">
    <property type="protein sequence ID" value="RCV58809.1"/>
    <property type="molecule type" value="Genomic_DNA"/>
</dbReference>
<name>A0A368T596_9ACTN</name>
<dbReference type="AlphaFoldDB" id="A0A368T596"/>
<proteinExistence type="predicted"/>
<protein>
    <submittedName>
        <fullName evidence="2">Glyoxalase</fullName>
    </submittedName>
</protein>
<sequence>MTPTATPSIIPVLRYRDAPAAIDFLTTAFGFTLEFRHPERGERVDHAELRFGDGIIMVGSPREGADPALADPRPQAVFVVVPDPDEHHRRAVAAGAEIVGPPEDMPYGAREYMARDPAGNCWAFGTYWRDGQRSG</sequence>
<evidence type="ECO:0000259" key="1">
    <source>
        <dbReference type="PROSITE" id="PS51819"/>
    </source>
</evidence>
<evidence type="ECO:0000313" key="3">
    <source>
        <dbReference type="Proteomes" id="UP000253318"/>
    </source>
</evidence>